<reference evidence="10 11" key="1">
    <citation type="journal article" date="2018" name="Cell">
        <title>The Chara Genome: Secondary Complexity and Implications for Plant Terrestrialization.</title>
        <authorList>
            <person name="Nishiyama T."/>
            <person name="Sakayama H."/>
            <person name="Vries J.D."/>
            <person name="Buschmann H."/>
            <person name="Saint-Marcoux D."/>
            <person name="Ullrich K.K."/>
            <person name="Haas F.B."/>
            <person name="Vanderstraeten L."/>
            <person name="Becker D."/>
            <person name="Lang D."/>
            <person name="Vosolsobe S."/>
            <person name="Rombauts S."/>
            <person name="Wilhelmsson P.K.I."/>
            <person name="Janitza P."/>
            <person name="Kern R."/>
            <person name="Heyl A."/>
            <person name="Rumpler F."/>
            <person name="Villalobos L.I.A.C."/>
            <person name="Clay J.M."/>
            <person name="Skokan R."/>
            <person name="Toyoda A."/>
            <person name="Suzuki Y."/>
            <person name="Kagoshima H."/>
            <person name="Schijlen E."/>
            <person name="Tajeshwar N."/>
            <person name="Catarino B."/>
            <person name="Hetherington A.J."/>
            <person name="Saltykova A."/>
            <person name="Bonnot C."/>
            <person name="Breuninger H."/>
            <person name="Symeonidi A."/>
            <person name="Radhakrishnan G.V."/>
            <person name="Van Nieuwerburgh F."/>
            <person name="Deforce D."/>
            <person name="Chang C."/>
            <person name="Karol K.G."/>
            <person name="Hedrich R."/>
            <person name="Ulvskov P."/>
            <person name="Glockner G."/>
            <person name="Delwiche C.F."/>
            <person name="Petrasek J."/>
            <person name="Van de Peer Y."/>
            <person name="Friml J."/>
            <person name="Beilby M."/>
            <person name="Dolan L."/>
            <person name="Kohara Y."/>
            <person name="Sugano S."/>
            <person name="Fujiyama A."/>
            <person name="Delaux P.-M."/>
            <person name="Quint M."/>
            <person name="TheiBen G."/>
            <person name="Hagemann M."/>
            <person name="Harholt J."/>
            <person name="Dunand C."/>
            <person name="Zachgo S."/>
            <person name="Langdale J."/>
            <person name="Maumus F."/>
            <person name="Straeten D.V.D."/>
            <person name="Gould S.B."/>
            <person name="Rensing S.A."/>
        </authorList>
    </citation>
    <scope>NUCLEOTIDE SEQUENCE [LARGE SCALE GENOMIC DNA]</scope>
    <source>
        <strain evidence="10 11">S276</strain>
    </source>
</reference>
<dbReference type="InterPro" id="IPR003593">
    <property type="entry name" value="AAA+_ATPase"/>
</dbReference>
<comment type="caution">
    <text evidence="10">The sequence shown here is derived from an EMBL/GenBank/DDBJ whole genome shotgun (WGS) entry which is preliminary data.</text>
</comment>
<dbReference type="SUPFAM" id="SSF52540">
    <property type="entry name" value="P-loop containing nucleoside triphosphate hydrolases"/>
    <property type="match status" value="2"/>
</dbReference>
<dbReference type="OrthoDB" id="8061355at2759"/>
<dbReference type="STRING" id="69332.A0A388LB19"/>
<evidence type="ECO:0000256" key="3">
    <source>
        <dbReference type="ARBA" id="ARBA00022692"/>
    </source>
</evidence>
<dbReference type="Pfam" id="PF12698">
    <property type="entry name" value="ABC2_membrane_3"/>
    <property type="match status" value="2"/>
</dbReference>
<dbReference type="PANTHER" id="PTHR19229:SF251">
    <property type="entry name" value="ABC TRANSPORTER A FAMILY"/>
    <property type="match status" value="1"/>
</dbReference>
<dbReference type="SMART" id="SM00382">
    <property type="entry name" value="AAA"/>
    <property type="match status" value="2"/>
</dbReference>
<dbReference type="Gene3D" id="3.40.50.300">
    <property type="entry name" value="P-loop containing nucleotide triphosphate hydrolases"/>
    <property type="match status" value="2"/>
</dbReference>
<sequence>MGSVSNTGHAADMSECRPGIAGEEADVCHMPSATDDDVLIGMSSCYAAAHSTAMPDSVPSFLDAALPHWGLPDAVPKKVMKMVSTIARSGLNLTAVEYESEDKLVEQYNKQPCTIYAALVFESGDSDVQLTNGLPEDLKYYIRMNGTYLPSSSKSEMVRRDQCRVSDSRMCDTHKYMLSGFLAMEGAIAKAAAASAFPTTCNSTGLWWTGTQQQGLPPYKNSFASPNFMLFAAVYMVWAFAPLLHTMLLHLIHEKESLIKDCMLLMGLRESVYWISWLITYATMSAITAGVMVVAARLTTLLRHSSMIAVFLTIYPYTLSLVAMAFAMSAVFSKVQTAGAVGALLMIIGSVGIIPINIFNLGTIACAFLALFSPIGLAMAVDVIIRAEGSGEGISMATFYSRSIGVDPGDRLSPLSVGAIVYIIALLILVKLAQPHLNLEKVSLQPETDSLCRTPDMGTPCTSYYTERDEDEKQLAYVTSGTIAVEKLVERILSEFQFSEVSRFPASGAANVDMEPVGEAVHKKAAVVLRNLRKVFPRNQRPWWKLWSGWLDARNRVSATRKDYQSVAVKGLTLTMYEGQCFAFLGHSGSGKSSVLNMLAGLSTPTSGEAFIYGNRLSHGGQWLQSLVGVCPERNISVDWLTVEEQLRFFAAIKGCRLSSRGPRTVEGGRLSPNPASGLKAADGVAATIIREMGLDDDAGKPAASLSLAGKRKLSLAIAMIGDPQVILIDEPTRGLDPITRKQVWDILLRRRAGRVIIITSQSMDEADLVADRKAILSHGVLKCCGSSYFLRNRFGLSYLLHVTKGPTFNSSAVLGLIHRNLPDAVLFPTDRRQAHATFRLPMGKLAETARMITDLTGKAQELGVEGGALEATTLEEVFMQFQDEEEEEAGSLALTYGGNRLGDWSGTPGYFNMDHGEGEQLLGVRDDFVADKRPHPSFLKQTTALVPMKLRVYRRNCGVVFNTFGIAVVFALIGFLIHAGFRVPRPSTVDLLDSSLGSKVPLFYSVEQPLQSADARQLLDTLGSNHESMSRLTLANRFSGDEGYFWAIGGPRAPVGIVFNDVRVAECVNNYTVIYQPWHVHQLARVVATIDNAFFKLLASNLTSADHMITKTLTPRGRPLPWEDVNDLVAYLVSALVVVGLILVAPILAAQVLCEKEVGLRPILHLSGLRGSAYWASTYVVDMVMFALCGGIIILMGWVFGRPPFIHGALPALAAVFLFGCSAMVLMSYTLSFGFFNSQCAAFTLSIIYVIIGIIPYFWVIVFTEGLNMITHGLLVFLDPPYAFLTGIHFVTRTQQFLRAENGAAPSPDVPSIEYFLWPNLVSMSIAGMLASSVALTIALSLLQGSLHNPEPKDESLRDIWALDGPTDDTRDDELKKEKERVKEHVEMWERAGMIDTSETEDRDLILCYNLWKVDNPNSSCLGSSSELSPSGTAGIRRLWLGVSRGEIVVLLGGDKAGKSTVMQCLTGMMQLSYGDAIVNGHSVRYSFALNPASALGYCPQDEVLFGSLTVKEHLELYATIKGVQEPIGLVVEDAIQGMGLTDAAGRKVSDCSVQVQRKLSIAIAMMGRPPVILLDEPTKGMDLASRRVLWSRISQQSMHRATLISTHSVEEAEALGTRVGILVDGELRCLGSPQQLKRRFGSAYTLLVSARSDRLQAIREFIVTLFPPTSALQEDDDYVPGMTTGGIQLEEELLGNEIGVLANGQARFRVPVSGLSSLAMLLHELEANRITLGIEDYSVSQPTLQQVFYRLSRGRGEVRHESGEPWRGSVFGGRSSVR</sequence>
<dbReference type="GO" id="GO:0016887">
    <property type="term" value="F:ATP hydrolysis activity"/>
    <property type="evidence" value="ECO:0007669"/>
    <property type="project" value="InterPro"/>
</dbReference>
<evidence type="ECO:0000256" key="5">
    <source>
        <dbReference type="ARBA" id="ARBA00022840"/>
    </source>
</evidence>
<protein>
    <recommendedName>
        <fullName evidence="9">ABC transporter domain-containing protein</fullName>
    </recommendedName>
</protein>
<dbReference type="GO" id="GO:0140359">
    <property type="term" value="F:ABC-type transporter activity"/>
    <property type="evidence" value="ECO:0007669"/>
    <property type="project" value="InterPro"/>
</dbReference>
<dbReference type="Gramene" id="GBG79474">
    <property type="protein sequence ID" value="GBG79474"/>
    <property type="gene ID" value="CBR_g29620"/>
</dbReference>
<dbReference type="InterPro" id="IPR003439">
    <property type="entry name" value="ABC_transporter-like_ATP-bd"/>
</dbReference>
<evidence type="ECO:0000313" key="11">
    <source>
        <dbReference type="Proteomes" id="UP000265515"/>
    </source>
</evidence>
<feature type="transmembrane region" description="Helical" evidence="8">
    <location>
        <begin position="960"/>
        <end position="982"/>
    </location>
</feature>
<name>A0A388LB19_CHABU</name>
<feature type="domain" description="ABC transporter" evidence="9">
    <location>
        <begin position="551"/>
        <end position="804"/>
    </location>
</feature>
<keyword evidence="6 8" id="KW-1133">Transmembrane helix</keyword>
<feature type="transmembrane region" description="Helical" evidence="8">
    <location>
        <begin position="1175"/>
        <end position="1200"/>
    </location>
</feature>
<feature type="transmembrane region" description="Helical" evidence="8">
    <location>
        <begin position="272"/>
        <end position="296"/>
    </location>
</feature>
<feature type="transmembrane region" description="Helical" evidence="8">
    <location>
        <begin position="415"/>
        <end position="433"/>
    </location>
</feature>
<feature type="transmembrane region" description="Helical" evidence="8">
    <location>
        <begin position="366"/>
        <end position="385"/>
    </location>
</feature>
<evidence type="ECO:0000256" key="7">
    <source>
        <dbReference type="ARBA" id="ARBA00023136"/>
    </source>
</evidence>
<dbReference type="InterPro" id="IPR027417">
    <property type="entry name" value="P-loop_NTPase"/>
</dbReference>
<dbReference type="InterPro" id="IPR026082">
    <property type="entry name" value="ABCA"/>
</dbReference>
<dbReference type="CDD" id="cd03263">
    <property type="entry name" value="ABC_subfamily_A"/>
    <property type="match status" value="2"/>
</dbReference>
<comment type="subcellular location">
    <subcellularLocation>
        <location evidence="1">Membrane</location>
        <topology evidence="1">Multi-pass membrane protein</topology>
    </subcellularLocation>
</comment>
<gene>
    <name evidence="10" type="ORF">CBR_g29620</name>
</gene>
<dbReference type="InterPro" id="IPR013525">
    <property type="entry name" value="ABC2_TM"/>
</dbReference>
<keyword evidence="4" id="KW-0547">Nucleotide-binding</keyword>
<dbReference type="GO" id="GO:0005524">
    <property type="term" value="F:ATP binding"/>
    <property type="evidence" value="ECO:0007669"/>
    <property type="project" value="UniProtKB-KW"/>
</dbReference>
<feature type="transmembrane region" description="Helical" evidence="8">
    <location>
        <begin position="1242"/>
        <end position="1263"/>
    </location>
</feature>
<evidence type="ECO:0000256" key="6">
    <source>
        <dbReference type="ARBA" id="ARBA00022989"/>
    </source>
</evidence>
<accession>A0A388LB19</accession>
<feature type="domain" description="ABC transporter" evidence="9">
    <location>
        <begin position="1407"/>
        <end position="1651"/>
    </location>
</feature>
<dbReference type="GO" id="GO:0016020">
    <property type="term" value="C:membrane"/>
    <property type="evidence" value="ECO:0007669"/>
    <property type="project" value="UniProtKB-SubCell"/>
</dbReference>
<keyword evidence="11" id="KW-1185">Reference proteome</keyword>
<dbReference type="Proteomes" id="UP000265515">
    <property type="component" value="Unassembled WGS sequence"/>
</dbReference>
<evidence type="ECO:0000256" key="8">
    <source>
        <dbReference type="SAM" id="Phobius"/>
    </source>
</evidence>
<feature type="transmembrane region" description="Helical" evidence="8">
    <location>
        <begin position="338"/>
        <end position="359"/>
    </location>
</feature>
<keyword evidence="5" id="KW-0067">ATP-binding</keyword>
<keyword evidence="3 8" id="KW-0812">Transmembrane</keyword>
<dbReference type="PROSITE" id="PS50893">
    <property type="entry name" value="ABC_TRANSPORTER_2"/>
    <property type="match status" value="2"/>
</dbReference>
<evidence type="ECO:0000256" key="4">
    <source>
        <dbReference type="ARBA" id="ARBA00022741"/>
    </source>
</evidence>
<proteinExistence type="inferred from homology"/>
<organism evidence="10 11">
    <name type="scientific">Chara braunii</name>
    <name type="common">Braun's stonewort</name>
    <dbReference type="NCBI Taxonomy" id="69332"/>
    <lineage>
        <taxon>Eukaryota</taxon>
        <taxon>Viridiplantae</taxon>
        <taxon>Streptophyta</taxon>
        <taxon>Charophyceae</taxon>
        <taxon>Charales</taxon>
        <taxon>Characeae</taxon>
        <taxon>Chara</taxon>
    </lineage>
</organism>
<evidence type="ECO:0000256" key="1">
    <source>
        <dbReference type="ARBA" id="ARBA00004141"/>
    </source>
</evidence>
<keyword evidence="7 8" id="KW-0472">Membrane</keyword>
<comment type="similarity">
    <text evidence="2">Belongs to the ABC transporter superfamily. ABCA family. CPR flippase (TC 3.A.1.211) subfamily.</text>
</comment>
<dbReference type="EMBL" id="BFEA01000320">
    <property type="protein sequence ID" value="GBG79474.1"/>
    <property type="molecule type" value="Genomic_DNA"/>
</dbReference>
<evidence type="ECO:0000313" key="10">
    <source>
        <dbReference type="EMBL" id="GBG79474.1"/>
    </source>
</evidence>
<feature type="transmembrane region" description="Helical" evidence="8">
    <location>
        <begin position="1129"/>
        <end position="1154"/>
    </location>
</feature>
<dbReference type="Pfam" id="PF00005">
    <property type="entry name" value="ABC_tran"/>
    <property type="match status" value="2"/>
</dbReference>
<evidence type="ECO:0000259" key="9">
    <source>
        <dbReference type="PROSITE" id="PS50893"/>
    </source>
</evidence>
<evidence type="ECO:0000256" key="2">
    <source>
        <dbReference type="ARBA" id="ARBA00008526"/>
    </source>
</evidence>
<dbReference type="OMA" id="TYFEEHT"/>
<feature type="transmembrane region" description="Helical" evidence="8">
    <location>
        <begin position="228"/>
        <end position="252"/>
    </location>
</feature>
<dbReference type="PANTHER" id="PTHR19229">
    <property type="entry name" value="ATP-BINDING CASSETTE TRANSPORTER SUBFAMILY A ABCA"/>
    <property type="match status" value="1"/>
</dbReference>
<feature type="transmembrane region" description="Helical" evidence="8">
    <location>
        <begin position="1206"/>
        <end position="1230"/>
    </location>
</feature>
<feature type="transmembrane region" description="Helical" evidence="8">
    <location>
        <begin position="308"/>
        <end position="332"/>
    </location>
</feature>